<accession>A0A516PTS9</accession>
<dbReference type="RefSeq" id="WP_143984583.1">
    <property type="nucleotide sequence ID" value="NZ_CP041692.1"/>
</dbReference>
<dbReference type="Pfam" id="PF11316">
    <property type="entry name" value="Rhamno_transf"/>
    <property type="match status" value="1"/>
</dbReference>
<dbReference type="KEGG" id="mik:FOE78_00500"/>
<dbReference type="Proteomes" id="UP000319263">
    <property type="component" value="Chromosome"/>
</dbReference>
<evidence type="ECO:0008006" key="3">
    <source>
        <dbReference type="Google" id="ProtNLM"/>
    </source>
</evidence>
<reference evidence="1 2" key="1">
    <citation type="submission" date="2019-07" db="EMBL/GenBank/DDBJ databases">
        <title>Microlunatus dokdonensis sp. nov. isolated from the rhizospheric soil of the wild plant Elymus tsukushiensis.</title>
        <authorList>
            <person name="Ghim S.-Y."/>
            <person name="Hwang Y.-J."/>
            <person name="Son J.-S."/>
            <person name="Shin J.-H."/>
        </authorList>
    </citation>
    <scope>NUCLEOTIDE SEQUENCE [LARGE SCALE GENOMIC DNA]</scope>
    <source>
        <strain evidence="1 2">KUDC0627</strain>
    </source>
</reference>
<evidence type="ECO:0000313" key="1">
    <source>
        <dbReference type="EMBL" id="QDP94594.1"/>
    </source>
</evidence>
<name>A0A516PTS9_9ACTN</name>
<organism evidence="1 2">
    <name type="scientific">Microlunatus elymi</name>
    <dbReference type="NCBI Taxonomy" id="2596828"/>
    <lineage>
        <taxon>Bacteria</taxon>
        <taxon>Bacillati</taxon>
        <taxon>Actinomycetota</taxon>
        <taxon>Actinomycetes</taxon>
        <taxon>Propionibacteriales</taxon>
        <taxon>Propionibacteriaceae</taxon>
        <taxon>Microlunatus</taxon>
    </lineage>
</organism>
<dbReference type="AlphaFoldDB" id="A0A516PTS9"/>
<evidence type="ECO:0000313" key="2">
    <source>
        <dbReference type="Proteomes" id="UP000319263"/>
    </source>
</evidence>
<protein>
    <recommendedName>
        <fullName evidence="3">Rhamnosyl transferase</fullName>
    </recommendedName>
</protein>
<gene>
    <name evidence="1" type="ORF">FOE78_00500</name>
</gene>
<dbReference type="InterPro" id="IPR021466">
    <property type="entry name" value="Put_rhamnosyl_transferase"/>
</dbReference>
<dbReference type="EMBL" id="CP041692">
    <property type="protein sequence ID" value="QDP94594.1"/>
    <property type="molecule type" value="Genomic_DNA"/>
</dbReference>
<dbReference type="OrthoDB" id="9771846at2"/>
<keyword evidence="2" id="KW-1185">Reference proteome</keyword>
<sequence>MTFIADQHVVDSAWSIDHVIITRFNLPSPGREQSIRSREGWLRRRVELFETYCEPSVVRQTSQDFHWLIYFDPDSPDWLKAWIERNDRRFTPFFRTSVPHDALIDDLRRLTGATGQILITTNLDNDDGLSPDFVARVQQSTSGTARRAIYLTRGVIMHGHKLYLYRDRLNAFCSVSESWEAPVTAWADWHNRLGRSMPVAQLTGAPGWLQVVHGGNVSNRVHGRRVALSKVAGLLPGTVPMPDDPGQIRCLAENLTLRPMRGVRTVVRSTIRRTLIRAFGRDGFDRLKNAVAEIPQRVGGSLPEASVGDGEQVR</sequence>
<proteinExistence type="predicted"/>